<dbReference type="AlphaFoldDB" id="W9DQW2"/>
<accession>W9DQW2</accession>
<proteinExistence type="predicted"/>
<reference evidence="2 3" key="1">
    <citation type="submission" date="2013-08" db="EMBL/GenBank/DDBJ databases">
        <authorList>
            <consortium name="DOE Joint Genome Institute"/>
            <person name="Eisen J."/>
            <person name="Huntemann M."/>
            <person name="Han J."/>
            <person name="Chen A."/>
            <person name="Kyrpides N."/>
            <person name="Mavromatis K."/>
            <person name="Markowitz V."/>
            <person name="Palaniappan K."/>
            <person name="Ivanova N."/>
            <person name="Schaumberg A."/>
            <person name="Pati A."/>
            <person name="Liolios K."/>
            <person name="Nordberg H.P."/>
            <person name="Cantor M.N."/>
            <person name="Hua S.X."/>
            <person name="Woyke T."/>
        </authorList>
    </citation>
    <scope>NUCLEOTIDE SEQUENCE [LARGE SCALE GENOMIC DNA]</scope>
    <source>
        <strain evidence="2 3">DSM 2278</strain>
    </source>
</reference>
<dbReference type="EMBL" id="AZAJ01000001">
    <property type="protein sequence ID" value="ETA67815.1"/>
    <property type="molecule type" value="Genomic_DNA"/>
</dbReference>
<keyword evidence="1" id="KW-0812">Transmembrane</keyword>
<keyword evidence="3" id="KW-1185">Reference proteome</keyword>
<sequence length="318" mass="36584">MSNGQAGPNYRISDAEMGNRIENELYNAAKEAEKNRYQGFPPNEWNSYYSEDSNRKTKKKESIFNNKFVLTPIVIVSLLICYWTFAPLIIDMSNDTGSINGWGELKSDTAYFSDVKVVEHIWLIGERGFFTKTYDVQVLTDRTFISVESVSEDYMNVLVDRYWTSGVSSTNSVSVISSQKNPNQEVIDEYNAYSSQYKIRVDAFNEDVDNWNAKLTEYNDYMAKVNAMSYATRTSSATQNELSLKASEVRSAGRNLQVECEVFETHINDMLAFMEENKNSLKDYNSQMYMQQKSFLVEQKARCETTEETVNNILNKLN</sequence>
<comment type="caution">
    <text evidence="2">The sequence shown here is derived from an EMBL/GenBank/DDBJ whole genome shotgun (WGS) entry which is preliminary data.</text>
</comment>
<organism evidence="2 3">
    <name type="scientific">Methanolobus tindarius DSM 2278</name>
    <dbReference type="NCBI Taxonomy" id="1090322"/>
    <lineage>
        <taxon>Archaea</taxon>
        <taxon>Methanobacteriati</taxon>
        <taxon>Methanobacteriota</taxon>
        <taxon>Stenosarchaea group</taxon>
        <taxon>Methanomicrobia</taxon>
        <taxon>Methanosarcinales</taxon>
        <taxon>Methanosarcinaceae</taxon>
        <taxon>Methanolobus</taxon>
    </lineage>
</organism>
<evidence type="ECO:0000256" key="1">
    <source>
        <dbReference type="SAM" id="Phobius"/>
    </source>
</evidence>
<gene>
    <name evidence="2" type="ORF">MettiDRAFT_1250</name>
</gene>
<dbReference type="RefSeq" id="WP_023844951.1">
    <property type="nucleotide sequence ID" value="NZ_AZAJ01000001.1"/>
</dbReference>
<protein>
    <submittedName>
        <fullName evidence="2">Uncharacterized protein</fullName>
    </submittedName>
</protein>
<keyword evidence="1" id="KW-1133">Transmembrane helix</keyword>
<dbReference type="Proteomes" id="UP000019483">
    <property type="component" value="Unassembled WGS sequence"/>
</dbReference>
<evidence type="ECO:0000313" key="3">
    <source>
        <dbReference type="Proteomes" id="UP000019483"/>
    </source>
</evidence>
<keyword evidence="1" id="KW-0472">Membrane</keyword>
<evidence type="ECO:0000313" key="2">
    <source>
        <dbReference type="EMBL" id="ETA67815.1"/>
    </source>
</evidence>
<name>W9DQW2_METTI</name>
<feature type="transmembrane region" description="Helical" evidence="1">
    <location>
        <begin position="68"/>
        <end position="90"/>
    </location>
</feature>
<dbReference type="OrthoDB" id="381894at2157"/>